<dbReference type="InterPro" id="IPR023192">
    <property type="entry name" value="TGS-like_dom_sf"/>
</dbReference>
<dbReference type="GO" id="GO:0016887">
    <property type="term" value="F:ATP hydrolysis activity"/>
    <property type="evidence" value="ECO:0007669"/>
    <property type="project" value="TreeGrafter"/>
</dbReference>
<dbReference type="Gene3D" id="3.10.20.30">
    <property type="match status" value="1"/>
</dbReference>
<dbReference type="EMBL" id="UINC01207751">
    <property type="protein sequence ID" value="SVE29980.1"/>
    <property type="molecule type" value="Genomic_DNA"/>
</dbReference>
<dbReference type="InterPro" id="IPR031167">
    <property type="entry name" value="G_OBG"/>
</dbReference>
<dbReference type="CDD" id="cd01900">
    <property type="entry name" value="YchF"/>
    <property type="match status" value="1"/>
</dbReference>
<dbReference type="InterPro" id="IPR012675">
    <property type="entry name" value="Beta-grasp_dom_sf"/>
</dbReference>
<dbReference type="Gene3D" id="3.40.50.300">
    <property type="entry name" value="P-loop containing nucleotide triphosphate hydrolases"/>
    <property type="match status" value="1"/>
</dbReference>
<sequence length="239" mass="25207">MGFNCGIVGLPNVGKSTLFNALTAATVDASNYPFCTIEPNVGRVPVPDTRLHEIATIASSKSVTPTSLEFIDIAGLVKGASVGEGLGNQFLAQIRTVDAIAHVVRCFGGNEVSHSQGSIDPVADVQIVEAELMLADLDSLVRRRESLIRKERGGDKDARSLMDAIAVAESALEQGNPVRSLSLTAPMEQLVMSLELLSSKPVMYICNVDEAAIADGNDYSSSFQIYAESQGASCVTTSA</sequence>
<dbReference type="PROSITE" id="PS51710">
    <property type="entry name" value="G_OBG"/>
    <property type="match status" value="1"/>
</dbReference>
<reference evidence="3" key="1">
    <citation type="submission" date="2018-05" db="EMBL/GenBank/DDBJ databases">
        <authorList>
            <person name="Lanie J.A."/>
            <person name="Ng W.-L."/>
            <person name="Kazmierczak K.M."/>
            <person name="Andrzejewski T.M."/>
            <person name="Davidsen T.M."/>
            <person name="Wayne K.J."/>
            <person name="Tettelin H."/>
            <person name="Glass J.I."/>
            <person name="Rusch D."/>
            <person name="Podicherti R."/>
            <person name="Tsui H.-C.T."/>
            <person name="Winkler M.E."/>
        </authorList>
    </citation>
    <scope>NUCLEOTIDE SEQUENCE</scope>
</reference>
<dbReference type="InterPro" id="IPR027417">
    <property type="entry name" value="P-loop_NTPase"/>
</dbReference>
<dbReference type="InterPro" id="IPR006073">
    <property type="entry name" value="GTP-bd"/>
</dbReference>
<dbReference type="PRINTS" id="PR00326">
    <property type="entry name" value="GTP1OBG"/>
</dbReference>
<dbReference type="GO" id="GO:0005737">
    <property type="term" value="C:cytoplasm"/>
    <property type="evidence" value="ECO:0007669"/>
    <property type="project" value="TreeGrafter"/>
</dbReference>
<keyword evidence="1" id="KW-0547">Nucleotide-binding</keyword>
<proteinExistence type="predicted"/>
<feature type="domain" description="OBG-type G" evidence="2">
    <location>
        <begin position="3"/>
        <end position="239"/>
    </location>
</feature>
<protein>
    <recommendedName>
        <fullName evidence="2">OBG-type G domain-containing protein</fullName>
    </recommendedName>
</protein>
<dbReference type="Gene3D" id="1.10.150.300">
    <property type="entry name" value="TGS-like domain"/>
    <property type="match status" value="1"/>
</dbReference>
<organism evidence="3">
    <name type="scientific">marine metagenome</name>
    <dbReference type="NCBI Taxonomy" id="408172"/>
    <lineage>
        <taxon>unclassified sequences</taxon>
        <taxon>metagenomes</taxon>
        <taxon>ecological metagenomes</taxon>
    </lineage>
</organism>
<dbReference type="Pfam" id="PF01926">
    <property type="entry name" value="MMR_HSR1"/>
    <property type="match status" value="1"/>
</dbReference>
<dbReference type="SUPFAM" id="SSF52540">
    <property type="entry name" value="P-loop containing nucleoside triphosphate hydrolases"/>
    <property type="match status" value="1"/>
</dbReference>
<dbReference type="InterPro" id="IPR041706">
    <property type="entry name" value="YchF_N"/>
</dbReference>
<evidence type="ECO:0000259" key="2">
    <source>
        <dbReference type="PROSITE" id="PS51710"/>
    </source>
</evidence>
<gene>
    <name evidence="3" type="ORF">METZ01_LOCUS482834</name>
</gene>
<feature type="non-terminal residue" evidence="3">
    <location>
        <position position="239"/>
    </location>
</feature>
<dbReference type="PANTHER" id="PTHR23305">
    <property type="entry name" value="OBG GTPASE FAMILY"/>
    <property type="match status" value="1"/>
</dbReference>
<evidence type="ECO:0000256" key="1">
    <source>
        <dbReference type="ARBA" id="ARBA00022741"/>
    </source>
</evidence>
<name>A0A383CCZ7_9ZZZZ</name>
<evidence type="ECO:0000313" key="3">
    <source>
        <dbReference type="EMBL" id="SVE29980.1"/>
    </source>
</evidence>
<accession>A0A383CCZ7</accession>
<dbReference type="GO" id="GO:0005525">
    <property type="term" value="F:GTP binding"/>
    <property type="evidence" value="ECO:0007669"/>
    <property type="project" value="InterPro"/>
</dbReference>
<dbReference type="PANTHER" id="PTHR23305:SF18">
    <property type="entry name" value="OBG-TYPE G DOMAIN-CONTAINING PROTEIN"/>
    <property type="match status" value="1"/>
</dbReference>
<dbReference type="AlphaFoldDB" id="A0A383CCZ7"/>